<feature type="compositionally biased region" description="Low complexity" evidence="1">
    <location>
        <begin position="1"/>
        <end position="24"/>
    </location>
</feature>
<dbReference type="InterPro" id="IPR002878">
    <property type="entry name" value="ChsH2_C"/>
</dbReference>
<feature type="domain" description="ChsH2 C-terminal OB-fold" evidence="2">
    <location>
        <begin position="111"/>
        <end position="174"/>
    </location>
</feature>
<dbReference type="SUPFAM" id="SSF50249">
    <property type="entry name" value="Nucleic acid-binding proteins"/>
    <property type="match status" value="2"/>
</dbReference>
<sequence>MTVPSEAPPGAAASPGGAVADPGGTVADPGGTVADPGGVPAGDPVVDPVVDHVLEFPGGYTRTTGPVIGRFLTELRDARIVGVRTADGRVLVPPLEYDPATGEDVTGEFAEVGPAGTVQSWAWVGAPRPEHPLARPFAWALIRLDGADTALVHAVDAGDARAMRPGLRVRPRWRAERTGHITDIESFVPEVTKIVSPVRAEYRLRPGRALTRFLEGVARGVLLGCRCGSCGKVYMPYRLSCPECGVAITEERELPDTGTVTTFAINNLPDPRAPEVPFVSAYILLDGADVPLIALVGDVPAHEVRQGMRVRAVWAPRQEWAPSPLSMSNIKWFAPTGEPDAEL</sequence>
<dbReference type="EMBL" id="BMQD01000004">
    <property type="protein sequence ID" value="GGK57683.1"/>
    <property type="molecule type" value="Genomic_DNA"/>
</dbReference>
<protein>
    <submittedName>
        <fullName evidence="4">DNA-binding protein</fullName>
    </submittedName>
</protein>
<accession>A0AA37BE00</accession>
<dbReference type="InterPro" id="IPR052513">
    <property type="entry name" value="Thioester_dehydratase-like"/>
</dbReference>
<dbReference type="GO" id="GO:0003677">
    <property type="term" value="F:DNA binding"/>
    <property type="evidence" value="ECO:0007669"/>
    <property type="project" value="UniProtKB-KW"/>
</dbReference>
<evidence type="ECO:0000313" key="5">
    <source>
        <dbReference type="Proteomes" id="UP000627984"/>
    </source>
</evidence>
<feature type="domain" description="ChsH2 C-terminal OB-fold" evidence="2">
    <location>
        <begin position="251"/>
        <end position="314"/>
    </location>
</feature>
<dbReference type="AlphaFoldDB" id="A0AA37BE00"/>
<organism evidence="4 5">
    <name type="scientific">Planomonospora parontospora</name>
    <dbReference type="NCBI Taxonomy" id="58119"/>
    <lineage>
        <taxon>Bacteria</taxon>
        <taxon>Bacillati</taxon>
        <taxon>Actinomycetota</taxon>
        <taxon>Actinomycetes</taxon>
        <taxon>Streptosporangiales</taxon>
        <taxon>Streptosporangiaceae</taxon>
        <taxon>Planomonospora</taxon>
    </lineage>
</organism>
<evidence type="ECO:0000313" key="4">
    <source>
        <dbReference type="EMBL" id="GGK57683.1"/>
    </source>
</evidence>
<dbReference type="InterPro" id="IPR012340">
    <property type="entry name" value="NA-bd_OB-fold"/>
</dbReference>
<name>A0AA37BE00_9ACTN</name>
<dbReference type="Gene3D" id="6.10.30.10">
    <property type="match status" value="2"/>
</dbReference>
<dbReference type="PANTHER" id="PTHR34075">
    <property type="entry name" value="BLR3430 PROTEIN"/>
    <property type="match status" value="1"/>
</dbReference>
<keyword evidence="4" id="KW-0238">DNA-binding</keyword>
<dbReference type="PANTHER" id="PTHR34075:SF5">
    <property type="entry name" value="BLR3430 PROTEIN"/>
    <property type="match status" value="1"/>
</dbReference>
<comment type="caution">
    <text evidence="4">The sequence shown here is derived from an EMBL/GenBank/DDBJ whole genome shotgun (WGS) entry which is preliminary data.</text>
</comment>
<dbReference type="InterPro" id="IPR022002">
    <property type="entry name" value="ChsH2_Znr"/>
</dbReference>
<feature type="domain" description="ChsH2 rubredoxin-like zinc ribbon" evidence="3">
    <location>
        <begin position="215"/>
        <end position="247"/>
    </location>
</feature>
<gene>
    <name evidence="4" type="ORF">GCM10010126_16520</name>
</gene>
<dbReference type="RefSeq" id="WP_191894203.1">
    <property type="nucleotide sequence ID" value="NZ_BMQD01000004.1"/>
</dbReference>
<dbReference type="Pfam" id="PF12172">
    <property type="entry name" value="zf-ChsH2"/>
    <property type="match status" value="1"/>
</dbReference>
<reference evidence="4" key="1">
    <citation type="journal article" date="2014" name="Int. J. Syst. Evol. Microbiol.">
        <title>Complete genome sequence of Corynebacterium casei LMG S-19264T (=DSM 44701T), isolated from a smear-ripened cheese.</title>
        <authorList>
            <consortium name="US DOE Joint Genome Institute (JGI-PGF)"/>
            <person name="Walter F."/>
            <person name="Albersmeier A."/>
            <person name="Kalinowski J."/>
            <person name="Ruckert C."/>
        </authorList>
    </citation>
    <scope>NUCLEOTIDE SEQUENCE</scope>
    <source>
        <strain evidence="4">JCM 3093</strain>
    </source>
</reference>
<evidence type="ECO:0000256" key="1">
    <source>
        <dbReference type="SAM" id="MobiDB-lite"/>
    </source>
</evidence>
<evidence type="ECO:0000259" key="2">
    <source>
        <dbReference type="Pfam" id="PF01796"/>
    </source>
</evidence>
<feature type="compositionally biased region" description="Low complexity" evidence="1">
    <location>
        <begin position="33"/>
        <end position="44"/>
    </location>
</feature>
<evidence type="ECO:0000259" key="3">
    <source>
        <dbReference type="Pfam" id="PF12172"/>
    </source>
</evidence>
<dbReference type="Pfam" id="PF01796">
    <property type="entry name" value="OB_ChsH2_C"/>
    <property type="match status" value="2"/>
</dbReference>
<reference evidence="4" key="2">
    <citation type="submission" date="2022-09" db="EMBL/GenBank/DDBJ databases">
        <authorList>
            <person name="Sun Q."/>
            <person name="Ohkuma M."/>
        </authorList>
    </citation>
    <scope>NUCLEOTIDE SEQUENCE</scope>
    <source>
        <strain evidence="4">JCM 3093</strain>
    </source>
</reference>
<proteinExistence type="predicted"/>
<feature type="region of interest" description="Disordered" evidence="1">
    <location>
        <begin position="1"/>
        <end position="44"/>
    </location>
</feature>
<dbReference type="Proteomes" id="UP000627984">
    <property type="component" value="Unassembled WGS sequence"/>
</dbReference>